<reference evidence="3" key="1">
    <citation type="submission" date="2012-02" db="EMBL/GenBank/DDBJ databases">
        <title>Whole genome shotgun sequence of Gordonia otitidis NBRC 100426.</title>
        <authorList>
            <person name="Yoshida I."/>
            <person name="Hosoyama A."/>
            <person name="Tsuchikane K."/>
            <person name="Katsumata H."/>
            <person name="Yamazaki S."/>
            <person name="Fujita N."/>
        </authorList>
    </citation>
    <scope>NUCLEOTIDE SEQUENCE [LARGE SCALE GENOMIC DNA]</scope>
    <source>
        <strain evidence="3">NBRC 100426</strain>
    </source>
</reference>
<dbReference type="STRING" id="1108044.GOOTI_005_00380"/>
<name>H5TFV2_GORO1</name>
<feature type="compositionally biased region" description="Basic and acidic residues" evidence="1">
    <location>
        <begin position="109"/>
        <end position="127"/>
    </location>
</feature>
<proteinExistence type="predicted"/>
<feature type="transmembrane region" description="Helical" evidence="2">
    <location>
        <begin position="43"/>
        <end position="63"/>
    </location>
</feature>
<dbReference type="AlphaFoldDB" id="H5TFV2"/>
<accession>H5TFV2</accession>
<dbReference type="Proteomes" id="UP000005038">
    <property type="component" value="Unassembled WGS sequence"/>
</dbReference>
<dbReference type="RefSeq" id="WP_007236635.1">
    <property type="nucleotide sequence ID" value="NZ_BAFB01000005.1"/>
</dbReference>
<keyword evidence="2" id="KW-1133">Transmembrane helix</keyword>
<feature type="transmembrane region" description="Helical" evidence="2">
    <location>
        <begin position="69"/>
        <end position="90"/>
    </location>
</feature>
<evidence type="ECO:0000256" key="1">
    <source>
        <dbReference type="SAM" id="MobiDB-lite"/>
    </source>
</evidence>
<feature type="transmembrane region" description="Helical" evidence="2">
    <location>
        <begin position="138"/>
        <end position="157"/>
    </location>
</feature>
<evidence type="ECO:0000313" key="3">
    <source>
        <dbReference type="EMBL" id="GAB32360.1"/>
    </source>
</evidence>
<evidence type="ECO:0008006" key="5">
    <source>
        <dbReference type="Google" id="ProtNLM"/>
    </source>
</evidence>
<evidence type="ECO:0000313" key="4">
    <source>
        <dbReference type="Proteomes" id="UP000005038"/>
    </source>
</evidence>
<organism evidence="3 4">
    <name type="scientific">Gordonia otitidis (strain DSM 44809 / CCUG 52243 / JCM 12355 / NBRC 100426 / IFM 10032)</name>
    <dbReference type="NCBI Taxonomy" id="1108044"/>
    <lineage>
        <taxon>Bacteria</taxon>
        <taxon>Bacillati</taxon>
        <taxon>Actinomycetota</taxon>
        <taxon>Actinomycetes</taxon>
        <taxon>Mycobacteriales</taxon>
        <taxon>Gordoniaceae</taxon>
        <taxon>Gordonia</taxon>
    </lineage>
</organism>
<comment type="caution">
    <text evidence="3">The sequence shown here is derived from an EMBL/GenBank/DDBJ whole genome shotgun (WGS) entry which is preliminary data.</text>
</comment>
<evidence type="ECO:0000256" key="2">
    <source>
        <dbReference type="SAM" id="Phobius"/>
    </source>
</evidence>
<keyword evidence="2" id="KW-0472">Membrane</keyword>
<dbReference type="OrthoDB" id="5193366at2"/>
<sequence length="219" mass="22622">MTSQVPPARTPPVRTPRAEWRGILTRRRGGPLAPDRAASRLSAYVYGNIMVLAALVTASAHAVENGEAVWLVLGTGLTTYIAHVFADLVAGSSIPEAHGHSGSSAQDGGAHDEGHPGSEHPPADDGARAHVRHELRDATPIISSAILPAIALALGWADVLPTAWAHGLAGAVVVLRIASVPIVVERVRGNRVSMRVIVAGVATAGLAAVVVLLKVLLAH</sequence>
<feature type="region of interest" description="Disordered" evidence="1">
    <location>
        <begin position="96"/>
        <end position="127"/>
    </location>
</feature>
<keyword evidence="2" id="KW-0812">Transmembrane</keyword>
<gene>
    <name evidence="3" type="ORF">GOOTI_005_00380</name>
</gene>
<feature type="transmembrane region" description="Helical" evidence="2">
    <location>
        <begin position="196"/>
        <end position="217"/>
    </location>
</feature>
<feature type="transmembrane region" description="Helical" evidence="2">
    <location>
        <begin position="163"/>
        <end position="184"/>
    </location>
</feature>
<dbReference type="EMBL" id="BAFB01000005">
    <property type="protein sequence ID" value="GAB32360.1"/>
    <property type="molecule type" value="Genomic_DNA"/>
</dbReference>
<keyword evidence="4" id="KW-1185">Reference proteome</keyword>
<protein>
    <recommendedName>
        <fullName evidence="5">Integral membrane protein</fullName>
    </recommendedName>
</protein>